<protein>
    <recommendedName>
        <fullName evidence="9">Pyrroline-5-carboxylate reductase</fullName>
    </recommendedName>
</protein>
<evidence type="ECO:0000256" key="3">
    <source>
        <dbReference type="ARBA" id="ARBA00023002"/>
    </source>
</evidence>
<dbReference type="AlphaFoldDB" id="A0AAN7STM0"/>
<accession>A0AAN7STM0</accession>
<reference evidence="7 8" key="1">
    <citation type="submission" date="2023-08" db="EMBL/GenBank/DDBJ databases">
        <title>Black Yeasts Isolated from many extreme environments.</title>
        <authorList>
            <person name="Coleine C."/>
            <person name="Stajich J.E."/>
            <person name="Selbmann L."/>
        </authorList>
    </citation>
    <scope>NUCLEOTIDE SEQUENCE [LARGE SCALE GENOMIC DNA]</scope>
    <source>
        <strain evidence="7 8">CCFEE 5910</strain>
    </source>
</reference>
<dbReference type="PANTHER" id="PTHR11645">
    <property type="entry name" value="PYRROLINE-5-CARBOXYLATE REDUCTASE"/>
    <property type="match status" value="1"/>
</dbReference>
<evidence type="ECO:0000259" key="5">
    <source>
        <dbReference type="Pfam" id="PF03807"/>
    </source>
</evidence>
<gene>
    <name evidence="7" type="ORF">LTR05_008354</name>
</gene>
<name>A0AAN7STM0_9EURO</name>
<evidence type="ECO:0008006" key="9">
    <source>
        <dbReference type="Google" id="ProtNLM"/>
    </source>
</evidence>
<dbReference type="InterPro" id="IPR036291">
    <property type="entry name" value="NAD(P)-bd_dom_sf"/>
</dbReference>
<dbReference type="InterPro" id="IPR028939">
    <property type="entry name" value="P5C_Rdtase_cat_N"/>
</dbReference>
<evidence type="ECO:0000256" key="4">
    <source>
        <dbReference type="PIRSR" id="PIRSR000193-1"/>
    </source>
</evidence>
<comment type="caution">
    <text evidence="7">The sequence shown here is derived from an EMBL/GenBank/DDBJ whole genome shotgun (WGS) entry which is preliminary data.</text>
</comment>
<dbReference type="Gene3D" id="3.40.50.720">
    <property type="entry name" value="NAD(P)-binding Rossmann-like Domain"/>
    <property type="match status" value="1"/>
</dbReference>
<evidence type="ECO:0000313" key="7">
    <source>
        <dbReference type="EMBL" id="KAK5081037.1"/>
    </source>
</evidence>
<evidence type="ECO:0000256" key="1">
    <source>
        <dbReference type="ARBA" id="ARBA00005525"/>
    </source>
</evidence>
<evidence type="ECO:0000256" key="2">
    <source>
        <dbReference type="ARBA" id="ARBA00022857"/>
    </source>
</evidence>
<dbReference type="SUPFAM" id="SSF51735">
    <property type="entry name" value="NAD(P)-binding Rossmann-fold domains"/>
    <property type="match status" value="1"/>
</dbReference>
<dbReference type="Pfam" id="PF14748">
    <property type="entry name" value="P5CR_dimer"/>
    <property type="match status" value="1"/>
</dbReference>
<dbReference type="HAMAP" id="MF_01925">
    <property type="entry name" value="P5C_reductase"/>
    <property type="match status" value="1"/>
</dbReference>
<keyword evidence="3" id="KW-0560">Oxidoreductase</keyword>
<evidence type="ECO:0000313" key="8">
    <source>
        <dbReference type="Proteomes" id="UP001309876"/>
    </source>
</evidence>
<dbReference type="PANTHER" id="PTHR11645:SF0">
    <property type="entry name" value="PYRROLINE-5-CARBOXYLATE REDUCTASE 3"/>
    <property type="match status" value="1"/>
</dbReference>
<dbReference type="Proteomes" id="UP001309876">
    <property type="component" value="Unassembled WGS sequence"/>
</dbReference>
<keyword evidence="2 4" id="KW-0521">NADP</keyword>
<dbReference type="SUPFAM" id="SSF48179">
    <property type="entry name" value="6-phosphogluconate dehydrogenase C-terminal domain-like"/>
    <property type="match status" value="1"/>
</dbReference>
<feature type="binding site" evidence="4">
    <location>
        <begin position="10"/>
        <end position="15"/>
    </location>
    <ligand>
        <name>NADP(+)</name>
        <dbReference type="ChEBI" id="CHEBI:58349"/>
    </ligand>
</feature>
<dbReference type="GO" id="GO:0004735">
    <property type="term" value="F:pyrroline-5-carboxylate reductase activity"/>
    <property type="evidence" value="ECO:0007669"/>
    <property type="project" value="InterPro"/>
</dbReference>
<sequence>MAFTPSVGVIGCGSLGTAILQGLLSAKEPKVRPSKILASVTSEASAAKLREALPSVEVHKGENEVVAACDIVILACPPNLMSDVLGGLDKVLQGKLLISVLAGVSTESIKKVAGGAWVVRSLPNLAAAQQASATAVEDFDQDMPAEKVDLATAVIEQFGGVVLLPASIMDASTVVCGSTPAFIALFLDGLIDGAVAAGVPRNKANAMIAQVMGSTTALLGEQKASELRESVCAMPGCTIQGSIALEEGGVRGTAAKTMKMAIEAAKKLG</sequence>
<dbReference type="InterPro" id="IPR029036">
    <property type="entry name" value="P5CR_dimer"/>
</dbReference>
<dbReference type="InterPro" id="IPR000304">
    <property type="entry name" value="Pyrroline-COOH_reductase"/>
</dbReference>
<dbReference type="Gene3D" id="1.10.3730.10">
    <property type="entry name" value="ProC C-terminal domain-like"/>
    <property type="match status" value="1"/>
</dbReference>
<keyword evidence="8" id="KW-1185">Reference proteome</keyword>
<feature type="domain" description="Pyrroline-5-carboxylate reductase catalytic N-terminal" evidence="5">
    <location>
        <begin position="7"/>
        <end position="103"/>
    </location>
</feature>
<dbReference type="EMBL" id="JAVRRJ010000011">
    <property type="protein sequence ID" value="KAK5081037.1"/>
    <property type="molecule type" value="Genomic_DNA"/>
</dbReference>
<dbReference type="InterPro" id="IPR008927">
    <property type="entry name" value="6-PGluconate_DH-like_C_sf"/>
</dbReference>
<feature type="domain" description="Pyrroline-5-carboxylate reductase dimerisation" evidence="6">
    <location>
        <begin position="168"/>
        <end position="268"/>
    </location>
</feature>
<organism evidence="7 8">
    <name type="scientific">Lithohypha guttulata</name>
    <dbReference type="NCBI Taxonomy" id="1690604"/>
    <lineage>
        <taxon>Eukaryota</taxon>
        <taxon>Fungi</taxon>
        <taxon>Dikarya</taxon>
        <taxon>Ascomycota</taxon>
        <taxon>Pezizomycotina</taxon>
        <taxon>Eurotiomycetes</taxon>
        <taxon>Chaetothyriomycetidae</taxon>
        <taxon>Chaetothyriales</taxon>
        <taxon>Trichomeriaceae</taxon>
        <taxon>Lithohypha</taxon>
    </lineage>
</organism>
<evidence type="ECO:0000259" key="6">
    <source>
        <dbReference type="Pfam" id="PF14748"/>
    </source>
</evidence>
<comment type="similarity">
    <text evidence="1">Belongs to the pyrroline-5-carboxylate reductase family.</text>
</comment>
<dbReference type="Pfam" id="PF03807">
    <property type="entry name" value="F420_oxidored"/>
    <property type="match status" value="1"/>
</dbReference>
<dbReference type="GO" id="GO:0055129">
    <property type="term" value="P:L-proline biosynthetic process"/>
    <property type="evidence" value="ECO:0007669"/>
    <property type="project" value="TreeGrafter"/>
</dbReference>
<proteinExistence type="inferred from homology"/>
<feature type="binding site" evidence="4">
    <location>
        <begin position="75"/>
        <end position="78"/>
    </location>
    <ligand>
        <name>NADP(+)</name>
        <dbReference type="ChEBI" id="CHEBI:58349"/>
    </ligand>
</feature>
<dbReference type="PIRSF" id="PIRSF000193">
    <property type="entry name" value="Pyrrol-5-carb_rd"/>
    <property type="match status" value="1"/>
</dbReference>